<organism evidence="2 3">
    <name type="scientific">Pontibacter locisalis</name>
    <dbReference type="NCBI Taxonomy" id="1719035"/>
    <lineage>
        <taxon>Bacteria</taxon>
        <taxon>Pseudomonadati</taxon>
        <taxon>Bacteroidota</taxon>
        <taxon>Cytophagia</taxon>
        <taxon>Cytophagales</taxon>
        <taxon>Hymenobacteraceae</taxon>
        <taxon>Pontibacter</taxon>
    </lineage>
</organism>
<feature type="transmembrane region" description="Helical" evidence="1">
    <location>
        <begin position="49"/>
        <end position="69"/>
    </location>
</feature>
<proteinExistence type="predicted"/>
<evidence type="ECO:0000313" key="3">
    <source>
        <dbReference type="Proteomes" id="UP001597544"/>
    </source>
</evidence>
<dbReference type="EMBL" id="JBHULU010000021">
    <property type="protein sequence ID" value="MFD2515026.1"/>
    <property type="molecule type" value="Genomic_DNA"/>
</dbReference>
<keyword evidence="1" id="KW-0472">Membrane</keyword>
<feature type="transmembrane region" description="Helical" evidence="1">
    <location>
        <begin position="89"/>
        <end position="108"/>
    </location>
</feature>
<accession>A0ABW5IN74</accession>
<protein>
    <submittedName>
        <fullName evidence="2">Uncharacterized protein</fullName>
    </submittedName>
</protein>
<name>A0ABW5IN74_9BACT</name>
<dbReference type="RefSeq" id="WP_377508925.1">
    <property type="nucleotide sequence ID" value="NZ_JBHULU010000021.1"/>
</dbReference>
<evidence type="ECO:0000256" key="1">
    <source>
        <dbReference type="SAM" id="Phobius"/>
    </source>
</evidence>
<evidence type="ECO:0000313" key="2">
    <source>
        <dbReference type="EMBL" id="MFD2515026.1"/>
    </source>
</evidence>
<dbReference type="Proteomes" id="UP001597544">
    <property type="component" value="Unassembled WGS sequence"/>
</dbReference>
<reference evidence="3" key="1">
    <citation type="journal article" date="2019" name="Int. J. Syst. Evol. Microbiol.">
        <title>The Global Catalogue of Microorganisms (GCM) 10K type strain sequencing project: providing services to taxonomists for standard genome sequencing and annotation.</title>
        <authorList>
            <consortium name="The Broad Institute Genomics Platform"/>
            <consortium name="The Broad Institute Genome Sequencing Center for Infectious Disease"/>
            <person name="Wu L."/>
            <person name="Ma J."/>
        </authorList>
    </citation>
    <scope>NUCLEOTIDE SEQUENCE [LARGE SCALE GENOMIC DNA]</scope>
    <source>
        <strain evidence="3">KCTC 42498</strain>
    </source>
</reference>
<sequence>MRRIHSYHKLLFFVYSCALLALGSYFLVRDKVTMRSHYGDLPIDFIVRFGMFWFISFVLALLFFMLHIYLNKYYFSDSEILQSSKVGKLAFTLGTGAAVAAVLLYVSLY</sequence>
<keyword evidence="3" id="KW-1185">Reference proteome</keyword>
<keyword evidence="1" id="KW-1133">Transmembrane helix</keyword>
<comment type="caution">
    <text evidence="2">The sequence shown here is derived from an EMBL/GenBank/DDBJ whole genome shotgun (WGS) entry which is preliminary data.</text>
</comment>
<keyword evidence="1" id="KW-0812">Transmembrane</keyword>
<feature type="transmembrane region" description="Helical" evidence="1">
    <location>
        <begin position="6"/>
        <end position="28"/>
    </location>
</feature>
<gene>
    <name evidence="2" type="ORF">ACFSRY_14220</name>
</gene>